<keyword evidence="3" id="KW-1185">Reference proteome</keyword>
<dbReference type="EMBL" id="CAJVQB010001922">
    <property type="protein sequence ID" value="CAG8555851.1"/>
    <property type="molecule type" value="Genomic_DNA"/>
</dbReference>
<evidence type="ECO:0000313" key="3">
    <source>
        <dbReference type="Proteomes" id="UP000789901"/>
    </source>
</evidence>
<organism evidence="2 3">
    <name type="scientific">Gigaspora margarita</name>
    <dbReference type="NCBI Taxonomy" id="4874"/>
    <lineage>
        <taxon>Eukaryota</taxon>
        <taxon>Fungi</taxon>
        <taxon>Fungi incertae sedis</taxon>
        <taxon>Mucoromycota</taxon>
        <taxon>Glomeromycotina</taxon>
        <taxon>Glomeromycetes</taxon>
        <taxon>Diversisporales</taxon>
        <taxon>Gigasporaceae</taxon>
        <taxon>Gigaspora</taxon>
    </lineage>
</organism>
<accession>A0ABN7UDY6</accession>
<sequence length="104" mass="12080">MDYLWTTNKSRLYNCGMFGTCVLETANITSQIETSPQVENSLRVENSSQTESNSDIEEDICNQIKYDPKNSTFAIGNYFIRCQEPARQESTWLFVYDIETEKKK</sequence>
<comment type="caution">
    <text evidence="2">The sequence shown here is derived from an EMBL/GenBank/DDBJ whole genome shotgun (WGS) entry which is preliminary data.</text>
</comment>
<evidence type="ECO:0000313" key="2">
    <source>
        <dbReference type="EMBL" id="CAG8555851.1"/>
    </source>
</evidence>
<evidence type="ECO:0000256" key="1">
    <source>
        <dbReference type="SAM" id="MobiDB-lite"/>
    </source>
</evidence>
<gene>
    <name evidence="2" type="ORF">GMARGA_LOCUS4782</name>
</gene>
<name>A0ABN7UDY6_GIGMA</name>
<protein>
    <submittedName>
        <fullName evidence="2">38609_t:CDS:1</fullName>
    </submittedName>
</protein>
<proteinExistence type="predicted"/>
<feature type="compositionally biased region" description="Polar residues" evidence="1">
    <location>
        <begin position="34"/>
        <end position="53"/>
    </location>
</feature>
<reference evidence="2 3" key="1">
    <citation type="submission" date="2021-06" db="EMBL/GenBank/DDBJ databases">
        <authorList>
            <person name="Kallberg Y."/>
            <person name="Tangrot J."/>
            <person name="Rosling A."/>
        </authorList>
    </citation>
    <scope>NUCLEOTIDE SEQUENCE [LARGE SCALE GENOMIC DNA]</scope>
    <source>
        <strain evidence="2 3">120-4 pot B 10/14</strain>
    </source>
</reference>
<feature type="region of interest" description="Disordered" evidence="1">
    <location>
        <begin position="34"/>
        <end position="54"/>
    </location>
</feature>
<dbReference type="Proteomes" id="UP000789901">
    <property type="component" value="Unassembled WGS sequence"/>
</dbReference>